<feature type="domain" description="HTH luxR-type" evidence="4">
    <location>
        <begin position="817"/>
        <end position="882"/>
    </location>
</feature>
<protein>
    <submittedName>
        <fullName evidence="5">LuxR C-terminal-related transcriptional regulator</fullName>
    </submittedName>
</protein>
<dbReference type="InterPro" id="IPR027417">
    <property type="entry name" value="P-loop_NTPase"/>
</dbReference>
<dbReference type="PANTHER" id="PTHR44688:SF16">
    <property type="entry name" value="DNA-BINDING TRANSCRIPTIONAL ACTIVATOR DEVR_DOSR"/>
    <property type="match status" value="1"/>
</dbReference>
<dbReference type="CDD" id="cd06170">
    <property type="entry name" value="LuxR_C_like"/>
    <property type="match status" value="1"/>
</dbReference>
<dbReference type="PANTHER" id="PTHR44688">
    <property type="entry name" value="DNA-BINDING TRANSCRIPTIONAL ACTIVATOR DEVR_DOSR"/>
    <property type="match status" value="1"/>
</dbReference>
<evidence type="ECO:0000259" key="4">
    <source>
        <dbReference type="PROSITE" id="PS50043"/>
    </source>
</evidence>
<dbReference type="InterPro" id="IPR011990">
    <property type="entry name" value="TPR-like_helical_dom_sf"/>
</dbReference>
<dbReference type="EMBL" id="JBHTBJ010000041">
    <property type="protein sequence ID" value="MFC7278961.1"/>
    <property type="molecule type" value="Genomic_DNA"/>
</dbReference>
<dbReference type="Gene3D" id="1.10.10.10">
    <property type="entry name" value="Winged helix-like DNA-binding domain superfamily/Winged helix DNA-binding domain"/>
    <property type="match status" value="1"/>
</dbReference>
<evidence type="ECO:0000256" key="1">
    <source>
        <dbReference type="ARBA" id="ARBA00023015"/>
    </source>
</evidence>
<comment type="caution">
    <text evidence="5">The sequence shown here is derived from an EMBL/GenBank/DDBJ whole genome shotgun (WGS) entry which is preliminary data.</text>
</comment>
<accession>A0ABW2I280</accession>
<dbReference type="Pfam" id="PF25873">
    <property type="entry name" value="WHD_MalT"/>
    <property type="match status" value="1"/>
</dbReference>
<evidence type="ECO:0000256" key="2">
    <source>
        <dbReference type="ARBA" id="ARBA00023125"/>
    </source>
</evidence>
<dbReference type="InterPro" id="IPR036388">
    <property type="entry name" value="WH-like_DNA-bd_sf"/>
</dbReference>
<dbReference type="SUPFAM" id="SSF52540">
    <property type="entry name" value="P-loop containing nucleoside triphosphate hydrolases"/>
    <property type="match status" value="1"/>
</dbReference>
<dbReference type="InterPro" id="IPR000792">
    <property type="entry name" value="Tscrpt_reg_LuxR_C"/>
</dbReference>
<dbReference type="PROSITE" id="PS00622">
    <property type="entry name" value="HTH_LUXR_1"/>
    <property type="match status" value="1"/>
</dbReference>
<keyword evidence="1" id="KW-0805">Transcription regulation</keyword>
<evidence type="ECO:0000313" key="5">
    <source>
        <dbReference type="EMBL" id="MFC7278961.1"/>
    </source>
</evidence>
<proteinExistence type="predicted"/>
<dbReference type="Pfam" id="PF17874">
    <property type="entry name" value="TPR_MalT"/>
    <property type="match status" value="1"/>
</dbReference>
<dbReference type="InterPro" id="IPR049945">
    <property type="entry name" value="AAA_22"/>
</dbReference>
<dbReference type="PRINTS" id="PR00038">
    <property type="entry name" value="HTHLUXR"/>
</dbReference>
<dbReference type="SMART" id="SM00421">
    <property type="entry name" value="HTH_LUXR"/>
    <property type="match status" value="1"/>
</dbReference>
<keyword evidence="6" id="KW-1185">Reference proteome</keyword>
<name>A0ABW2I280_9ACTN</name>
<organism evidence="5 6">
    <name type="scientific">Paractinoplanes rhizophilus</name>
    <dbReference type="NCBI Taxonomy" id="1416877"/>
    <lineage>
        <taxon>Bacteria</taxon>
        <taxon>Bacillati</taxon>
        <taxon>Actinomycetota</taxon>
        <taxon>Actinomycetes</taxon>
        <taxon>Micromonosporales</taxon>
        <taxon>Micromonosporaceae</taxon>
        <taxon>Paractinoplanes</taxon>
    </lineage>
</organism>
<dbReference type="SUPFAM" id="SSF46894">
    <property type="entry name" value="C-terminal effector domain of the bipartite response regulators"/>
    <property type="match status" value="1"/>
</dbReference>
<keyword evidence="2" id="KW-0238">DNA-binding</keyword>
<evidence type="ECO:0000256" key="3">
    <source>
        <dbReference type="ARBA" id="ARBA00023163"/>
    </source>
</evidence>
<dbReference type="InterPro" id="IPR016032">
    <property type="entry name" value="Sig_transdc_resp-reg_C-effctor"/>
</dbReference>
<dbReference type="InterPro" id="IPR041617">
    <property type="entry name" value="TPR_MalT"/>
</dbReference>
<dbReference type="SUPFAM" id="SSF48452">
    <property type="entry name" value="TPR-like"/>
    <property type="match status" value="1"/>
</dbReference>
<reference evidence="6" key="1">
    <citation type="journal article" date="2019" name="Int. J. Syst. Evol. Microbiol.">
        <title>The Global Catalogue of Microorganisms (GCM) 10K type strain sequencing project: providing services to taxonomists for standard genome sequencing and annotation.</title>
        <authorList>
            <consortium name="The Broad Institute Genomics Platform"/>
            <consortium name="The Broad Institute Genome Sequencing Center for Infectious Disease"/>
            <person name="Wu L."/>
            <person name="Ma J."/>
        </authorList>
    </citation>
    <scope>NUCLEOTIDE SEQUENCE [LARGE SCALE GENOMIC DNA]</scope>
    <source>
        <strain evidence="6">XZYJT-10</strain>
    </source>
</reference>
<dbReference type="PROSITE" id="PS50043">
    <property type="entry name" value="HTH_LUXR_2"/>
    <property type="match status" value="1"/>
</dbReference>
<dbReference type="Pfam" id="PF13401">
    <property type="entry name" value="AAA_22"/>
    <property type="match status" value="1"/>
</dbReference>
<keyword evidence="3" id="KW-0804">Transcription</keyword>
<sequence>MGAADVKPHQARPASAERDQLLATKLVVPGLRAGSVPRPWLTTRLEEALAQGTVLVSAPAGAGKTSLLAHWARGTGRSVAWLSLDEGDSDPIRFWRHAAGALGLSGRAELLLPPPLPPSCEPLVTALINELASEPAGHRVLVLDDYHLVDSPVVHESLTVLAERRPPGLNLVLAGRSDPPLALARLRARGQLAELRFAELRLTAAETAAIVRQATGAPVSMKTAADLTARTEGWAAGVQLAALSMRGRTDPAAFVAGLTGSHRHILDFLAEEVLDAQDRPTREFLLHSSILDHLTGPLCDVVLGRRDSQAMLEHAERDGLFLIPLDDVRGRWRYHHLFADVLRARLRAEDPDGARDLHRRAAVWYEDRSLPDQAVRHRIAGDDLPSAARLIESYYDETYTRHGEGATLHRWLAALPEDLLSTRPRLLLARAMLLTDNRVADALRLLDRAEQAAAEPEFAPTVGRDASLLANFPAAVAVHRGRLATLRGDADGAAEQAAIALAAIGPDELPQRLVAEQVIAVADWLRGRLAAAEERLTATLANLDGAGQAMWTARGGYRLAQIQCGRGDLDASARTCRQMLSSPAAGAGYAGLAWCEYQRDHLDAALRHTTTAIPLCRQLQYTQPLAGALATQAWIHLARGDRAAAKAAIDEAAEASPGAAVIDLLNPIPAQRARLLLALGDVDAAERWTRTAGLRPDHDPSYAREPAHLVLARVLIARRRPRPALALLDKLHAAAAAQDRIGSLIEIGALQALAGRDTLADAVVLAGRQGHIRVFADEGPPMAALVRRLDPATAPPDYLAALRHSSAPTRAAGPAEASGLVDPLTVRELEVLRLIATGRSNQAIARDLVVTVDTVKKHVSHVLEKLGAANRTEAIARARELRLLPM</sequence>
<dbReference type="InterPro" id="IPR059106">
    <property type="entry name" value="WHD_MalT"/>
</dbReference>
<evidence type="ECO:0000313" key="6">
    <source>
        <dbReference type="Proteomes" id="UP001596548"/>
    </source>
</evidence>
<dbReference type="Proteomes" id="UP001596548">
    <property type="component" value="Unassembled WGS sequence"/>
</dbReference>
<dbReference type="Gene3D" id="1.25.40.10">
    <property type="entry name" value="Tetratricopeptide repeat domain"/>
    <property type="match status" value="1"/>
</dbReference>
<gene>
    <name evidence="5" type="ORF">ACFQS1_33775</name>
</gene>
<dbReference type="Pfam" id="PF00196">
    <property type="entry name" value="GerE"/>
    <property type="match status" value="1"/>
</dbReference>